<dbReference type="AlphaFoldDB" id="S2YY59"/>
<name>S2YY59_9CORY</name>
<feature type="region of interest" description="Disordered" evidence="1">
    <location>
        <begin position="1"/>
        <end position="26"/>
    </location>
</feature>
<evidence type="ECO:0000313" key="2">
    <source>
        <dbReference type="EMBL" id="EPD69293.1"/>
    </source>
</evidence>
<sequence length="194" mass="21020">MQNRRFRVHPPLGTSVPINGDAPHPQAKVWDTTRARLESPDRRSSQDDRLLVTGQVARASHSARSALHASNTSKQSDDRSEATAKGDVLQVRCDVHLEPGGQILVVDTEGLLDTSVDVLEPLADAVSNFAYLRVIRSQAKCERDEEQQRDGGYSGGTHTDLDCSSESPGMEPSDVSPATVTVVVEMTLPSLSFT</sequence>
<evidence type="ECO:0000256" key="1">
    <source>
        <dbReference type="SAM" id="MobiDB-lite"/>
    </source>
</evidence>
<dbReference type="Proteomes" id="UP000014408">
    <property type="component" value="Unassembled WGS sequence"/>
</dbReference>
<feature type="region of interest" description="Disordered" evidence="1">
    <location>
        <begin position="142"/>
        <end position="177"/>
    </location>
</feature>
<keyword evidence="3" id="KW-1185">Reference proteome</keyword>
<dbReference type="EMBL" id="ATBY01000013">
    <property type="protein sequence ID" value="EPD69293.1"/>
    <property type="molecule type" value="Genomic_DNA"/>
</dbReference>
<comment type="caution">
    <text evidence="2">The sequence shown here is derived from an EMBL/GenBank/DDBJ whole genome shotgun (WGS) entry which is preliminary data.</text>
</comment>
<proteinExistence type="predicted"/>
<dbReference type="HOGENOM" id="CLU_1400438_0_0_11"/>
<gene>
    <name evidence="2" type="ORF">HMPREF1219_01160</name>
</gene>
<reference evidence="2 3" key="1">
    <citation type="submission" date="2013-05" db="EMBL/GenBank/DDBJ databases">
        <title>The Genome Sequence of Corynebacterium pyruviciproducens 1773O (ATCC BAA-1742).</title>
        <authorList>
            <consortium name="The Broad Institute Genomics Platform"/>
            <person name="Earl A."/>
            <person name="Ward D."/>
            <person name="Feldgarden M."/>
            <person name="Gevers D."/>
            <person name="Tong J."/>
            <person name="Walker B."/>
            <person name="Young S."/>
            <person name="Zeng Q."/>
            <person name="Gargeya S."/>
            <person name="Fitzgerald M."/>
            <person name="Haas B."/>
            <person name="Abouelleil A."/>
            <person name="Allen A.W."/>
            <person name="Alvarado L."/>
            <person name="Arachchi H.M."/>
            <person name="Berlin A.M."/>
            <person name="Chapman S.B."/>
            <person name="Gainer-Dewar J."/>
            <person name="Goldberg J."/>
            <person name="Griggs A."/>
            <person name="Gujja S."/>
            <person name="Hansen M."/>
            <person name="Howarth C."/>
            <person name="Imamovic A."/>
            <person name="Ireland A."/>
            <person name="Larimer J."/>
            <person name="McCowan C."/>
            <person name="Murphy C."/>
            <person name="Pearson M."/>
            <person name="Poon T.W."/>
            <person name="Priest M."/>
            <person name="Roberts A."/>
            <person name="Saif S."/>
            <person name="Shea T."/>
            <person name="Sisk P."/>
            <person name="Sykes S."/>
            <person name="Wortman J."/>
            <person name="Nusbaum C."/>
            <person name="Birren B."/>
        </authorList>
    </citation>
    <scope>NUCLEOTIDE SEQUENCE [LARGE SCALE GENOMIC DNA]</scope>
    <source>
        <strain evidence="2 3">ATCC BAA-1742</strain>
    </source>
</reference>
<feature type="region of interest" description="Disordered" evidence="1">
    <location>
        <begin position="59"/>
        <end position="83"/>
    </location>
</feature>
<accession>S2YY59</accession>
<protein>
    <submittedName>
        <fullName evidence="2">Uncharacterized protein</fullName>
    </submittedName>
</protein>
<organism evidence="2 3">
    <name type="scientific">Corynebacterium pyruviciproducens ATCC BAA-1742</name>
    <dbReference type="NCBI Taxonomy" id="1125779"/>
    <lineage>
        <taxon>Bacteria</taxon>
        <taxon>Bacillati</taxon>
        <taxon>Actinomycetota</taxon>
        <taxon>Actinomycetes</taxon>
        <taxon>Mycobacteriales</taxon>
        <taxon>Corynebacteriaceae</taxon>
        <taxon>Corynebacterium</taxon>
    </lineage>
</organism>
<evidence type="ECO:0000313" key="3">
    <source>
        <dbReference type="Proteomes" id="UP000014408"/>
    </source>
</evidence>
<feature type="compositionally biased region" description="Low complexity" evidence="1">
    <location>
        <begin position="59"/>
        <end position="70"/>
    </location>
</feature>